<keyword evidence="18" id="KW-1185">Reference proteome</keyword>
<feature type="domain" description="Peptidase M1 membrane alanine aminopeptidase" evidence="13">
    <location>
        <begin position="229"/>
        <end position="442"/>
    </location>
</feature>
<evidence type="ECO:0000259" key="16">
    <source>
        <dbReference type="Pfam" id="PF17900"/>
    </source>
</evidence>
<comment type="similarity">
    <text evidence="3">Belongs to the peptidase M1 family.</text>
</comment>
<name>A0AA48I5Q4_9ALTE</name>
<dbReference type="GO" id="GO:0016285">
    <property type="term" value="F:alanyl aminopeptidase activity"/>
    <property type="evidence" value="ECO:0007669"/>
    <property type="project" value="UniProtKB-EC"/>
</dbReference>
<dbReference type="InterPro" id="IPR001930">
    <property type="entry name" value="Peptidase_M1"/>
</dbReference>
<keyword evidence="7" id="KW-0645">Protease</keyword>
<dbReference type="InterPro" id="IPR012779">
    <property type="entry name" value="Peptidase_M1_pepN"/>
</dbReference>
<evidence type="ECO:0000259" key="14">
    <source>
        <dbReference type="Pfam" id="PF11940"/>
    </source>
</evidence>
<keyword evidence="9" id="KW-0378">Hydrolase</keyword>
<dbReference type="GO" id="GO:0008270">
    <property type="term" value="F:zinc ion binding"/>
    <property type="evidence" value="ECO:0007669"/>
    <property type="project" value="InterPro"/>
</dbReference>
<accession>A0AA48I5Q4</accession>
<evidence type="ECO:0000256" key="11">
    <source>
        <dbReference type="ARBA" id="ARBA00023049"/>
    </source>
</evidence>
<reference evidence="17" key="1">
    <citation type="submission" date="2023-01" db="EMBL/GenBank/DDBJ databases">
        <title>Complete genome sequence of Planctobacterium marinum strain Dej080120_11.</title>
        <authorList>
            <person name="Ueki S."/>
            <person name="Maruyama F."/>
        </authorList>
    </citation>
    <scope>NUCLEOTIDE SEQUENCE</scope>
    <source>
        <strain evidence="17">Dej080120_11</strain>
    </source>
</reference>
<dbReference type="Pfam" id="PF17432">
    <property type="entry name" value="DUF3458_C"/>
    <property type="match status" value="1"/>
</dbReference>
<dbReference type="PANTHER" id="PTHR46322:SF1">
    <property type="entry name" value="PUROMYCIN-SENSITIVE AMINOPEPTIDASE"/>
    <property type="match status" value="1"/>
</dbReference>
<dbReference type="Pfam" id="PF17900">
    <property type="entry name" value="Peptidase_M1_N"/>
    <property type="match status" value="1"/>
</dbReference>
<dbReference type="Gene3D" id="1.10.390.10">
    <property type="entry name" value="Neutral Protease Domain 2"/>
    <property type="match status" value="1"/>
</dbReference>
<proteinExistence type="inferred from homology"/>
<dbReference type="InterPro" id="IPR037144">
    <property type="entry name" value="Peptidase_M1_pepN_C_sf"/>
</dbReference>
<evidence type="ECO:0000313" key="17">
    <source>
        <dbReference type="EMBL" id="BDX06405.1"/>
    </source>
</evidence>
<evidence type="ECO:0000256" key="10">
    <source>
        <dbReference type="ARBA" id="ARBA00022833"/>
    </source>
</evidence>
<dbReference type="PRINTS" id="PR00756">
    <property type="entry name" value="ALADIPTASE"/>
</dbReference>
<dbReference type="GO" id="GO:0006508">
    <property type="term" value="P:proteolysis"/>
    <property type="evidence" value="ECO:0007669"/>
    <property type="project" value="UniProtKB-UniRule"/>
</dbReference>
<organism evidence="17 18">
    <name type="scientific">Planctobacterium marinum</name>
    <dbReference type="NCBI Taxonomy" id="1631968"/>
    <lineage>
        <taxon>Bacteria</taxon>
        <taxon>Pseudomonadati</taxon>
        <taxon>Pseudomonadota</taxon>
        <taxon>Gammaproteobacteria</taxon>
        <taxon>Alteromonadales</taxon>
        <taxon>Alteromonadaceae</taxon>
        <taxon>Planctobacterium</taxon>
    </lineage>
</organism>
<dbReference type="KEGG" id="pmaw:MACH26_19260"/>
<dbReference type="FunFam" id="3.30.2010.30:FF:000002">
    <property type="entry name" value="Putative aminopeptidase N"/>
    <property type="match status" value="1"/>
</dbReference>
<evidence type="ECO:0000256" key="12">
    <source>
        <dbReference type="NCBIfam" id="TIGR02414"/>
    </source>
</evidence>
<dbReference type="Gene3D" id="3.30.2010.30">
    <property type="match status" value="1"/>
</dbReference>
<evidence type="ECO:0000256" key="4">
    <source>
        <dbReference type="ARBA" id="ARBA00012564"/>
    </source>
</evidence>
<protein>
    <recommendedName>
        <fullName evidence="5 12">Aminopeptidase N</fullName>
        <ecNumber evidence="4 12">3.4.11.2</ecNumber>
    </recommendedName>
</protein>
<dbReference type="Pfam" id="PF01433">
    <property type="entry name" value="Peptidase_M1"/>
    <property type="match status" value="1"/>
</dbReference>
<evidence type="ECO:0000256" key="8">
    <source>
        <dbReference type="ARBA" id="ARBA00022723"/>
    </source>
</evidence>
<dbReference type="NCBIfam" id="TIGR02414">
    <property type="entry name" value="pepN_proteo"/>
    <property type="match status" value="1"/>
</dbReference>
<keyword evidence="10" id="KW-0862">Zinc</keyword>
<dbReference type="InterPro" id="IPR045357">
    <property type="entry name" value="Aminopeptidase_N-like_N"/>
</dbReference>
<evidence type="ECO:0000256" key="7">
    <source>
        <dbReference type="ARBA" id="ARBA00022670"/>
    </source>
</evidence>
<dbReference type="SUPFAM" id="SSF63737">
    <property type="entry name" value="Leukotriene A4 hydrolase N-terminal domain"/>
    <property type="match status" value="1"/>
</dbReference>
<dbReference type="Proteomes" id="UP001333710">
    <property type="component" value="Chromosome"/>
</dbReference>
<dbReference type="InterPro" id="IPR024601">
    <property type="entry name" value="Peptidase_M1_pepN_C"/>
</dbReference>
<dbReference type="InterPro" id="IPR042097">
    <property type="entry name" value="Aminopeptidase_N-like_N_sf"/>
</dbReference>
<evidence type="ECO:0000259" key="13">
    <source>
        <dbReference type="Pfam" id="PF01433"/>
    </source>
</evidence>
<keyword evidence="8" id="KW-0479">Metal-binding</keyword>
<dbReference type="SUPFAM" id="SSF55486">
    <property type="entry name" value="Metalloproteases ('zincins'), catalytic domain"/>
    <property type="match status" value="1"/>
</dbReference>
<evidence type="ECO:0000256" key="3">
    <source>
        <dbReference type="ARBA" id="ARBA00010136"/>
    </source>
</evidence>
<evidence type="ECO:0000313" key="18">
    <source>
        <dbReference type="Proteomes" id="UP001333710"/>
    </source>
</evidence>
<dbReference type="InterPro" id="IPR014782">
    <property type="entry name" value="Peptidase_M1_dom"/>
</dbReference>
<evidence type="ECO:0000259" key="15">
    <source>
        <dbReference type="Pfam" id="PF17432"/>
    </source>
</evidence>
<dbReference type="FunFam" id="1.10.390.10:FF:000002">
    <property type="entry name" value="Aminopeptidase N"/>
    <property type="match status" value="1"/>
</dbReference>
<dbReference type="RefSeq" id="WP_338292423.1">
    <property type="nucleotide sequence ID" value="NZ_AP027272.1"/>
</dbReference>
<dbReference type="InterPro" id="IPR038438">
    <property type="entry name" value="PepN_Ig-like_sf"/>
</dbReference>
<dbReference type="Gene3D" id="2.60.40.1730">
    <property type="entry name" value="tricorn interacting facor f3 domain"/>
    <property type="match status" value="1"/>
</dbReference>
<evidence type="ECO:0000256" key="1">
    <source>
        <dbReference type="ARBA" id="ARBA00000098"/>
    </source>
</evidence>
<gene>
    <name evidence="17" type="primary">pepN</name>
    <name evidence="17" type="ORF">MACH26_19260</name>
</gene>
<dbReference type="CDD" id="cd09600">
    <property type="entry name" value="M1_APN"/>
    <property type="match status" value="1"/>
</dbReference>
<comment type="catalytic activity">
    <reaction evidence="1">
        <text>Release of an N-terminal amino acid, Xaa-|-Yaa- from a peptide, amide or arylamide. Xaa is preferably Ala, but may be most amino acids including Pro (slow action). When a terminal hydrophobic residue is followed by a prolyl residue, the two may be released as an intact Xaa-Pro dipeptide.</text>
        <dbReference type="EC" id="3.4.11.2"/>
    </reaction>
</comment>
<dbReference type="Pfam" id="PF11940">
    <property type="entry name" value="DUF3458"/>
    <property type="match status" value="1"/>
</dbReference>
<dbReference type="AlphaFoldDB" id="A0AA48I5Q4"/>
<evidence type="ECO:0000256" key="9">
    <source>
        <dbReference type="ARBA" id="ARBA00022801"/>
    </source>
</evidence>
<dbReference type="GO" id="GO:0008237">
    <property type="term" value="F:metallopeptidase activity"/>
    <property type="evidence" value="ECO:0007669"/>
    <property type="project" value="UniProtKB-UniRule"/>
</dbReference>
<dbReference type="EMBL" id="AP027272">
    <property type="protein sequence ID" value="BDX06405.1"/>
    <property type="molecule type" value="Genomic_DNA"/>
</dbReference>
<dbReference type="EC" id="3.4.11.2" evidence="4 12"/>
<sequence>MDNSVVSPTARRLSDYKPYGFEIRSVDLTFELEPANTRVTSKLKVKKQNLRLNKLYLDGSGLELVSFKINGQVYESYKKTASGLEVVFPFESADVEIVTQFNPEQNKSLEGLYYAASTFCTQCEAEGFRKISYYPDRPDVLSVWSVKIVADKHKYPYLLSNGNKTGEGTLPDGKHWVSWHDPFKKPCYLFALVAGDFDLLSDEYTTQSGRKVNLELYVDKGNAGRGSHALESLKKSMKWDEDTFGLEYDLDIYMIVAVDFFNMGAMENKGLNVFNSKFVLADEESATDEDYFNVESIIAHEYFHNWTGNRVTCRDWFQLSLKEGLTVFRDQQFSSDMSSHISNRIKQVRVMREHQFAEDAGPMSHPIRPEEVIEMNNFYTVTVYDKGAEVIRMIHTLLGAEGFRKGMDLYFKRHDGQAVTCDDFVAAMQDASGVDLEQFRRWYRQSGTPVVTVSKKYNKDTKKLVIKLEQRTPATADQKQKQDLHIPVAWELFDKTENKHSSGVFDLKQQADQLIIDDVQQQQDIVLFTDFSAPVKIEQTTSTESAIEVMLHAHDSFSRWDAAQTVYSDLIWQINDSPDNSCAEVESAINAIVQKLTGANISDRGLLCELLSLPGFDYLSEQRETLDVLALYQAREKVKHFLASALTDFAARVINEVSSSEYRYATEDVAIRRLKNLMLQYHVLATEEFGHAEQQFTNATNMTDSLGALSAMRTEATLPQFERHMVAFEERWRQDVLVLDKWFALHAGTDRDDILATMDLLTSHQRFNFDNPNRVRSVVGTFAFYNIPQFHKADGSGYQYVADNIIRLNSVNPQVAARIVTPMLRWKKLMGERRDKMQNQLLRIADTPDLSKDLFEKVSKSLAE</sequence>
<evidence type="ECO:0000256" key="2">
    <source>
        <dbReference type="ARBA" id="ARBA00001947"/>
    </source>
</evidence>
<keyword evidence="11" id="KW-0482">Metalloprotease</keyword>
<evidence type="ECO:0000256" key="5">
    <source>
        <dbReference type="ARBA" id="ARBA00015611"/>
    </source>
</evidence>
<dbReference type="InterPro" id="IPR035414">
    <property type="entry name" value="Peptidase_M1_pepN_Ig-like"/>
</dbReference>
<comment type="cofactor">
    <cofactor evidence="2">
        <name>Zn(2+)</name>
        <dbReference type="ChEBI" id="CHEBI:29105"/>
    </cofactor>
</comment>
<dbReference type="Gene3D" id="2.60.40.1840">
    <property type="match status" value="1"/>
</dbReference>
<dbReference type="Gene3D" id="1.25.50.10">
    <property type="entry name" value="Peptidase M1, alanyl aminopeptidase, C-terminal domain"/>
    <property type="match status" value="1"/>
</dbReference>
<feature type="domain" description="Aminopeptidase N-like N-terminal" evidence="16">
    <location>
        <begin position="28"/>
        <end position="189"/>
    </location>
</feature>
<feature type="domain" description="Peptidase M1 alanyl aminopeptidase C-terminal" evidence="15">
    <location>
        <begin position="547"/>
        <end position="863"/>
    </location>
</feature>
<keyword evidence="6 17" id="KW-0031">Aminopeptidase</keyword>
<dbReference type="PANTHER" id="PTHR46322">
    <property type="entry name" value="PUROMYCIN-SENSITIVE AMINOPEPTIDASE"/>
    <property type="match status" value="1"/>
</dbReference>
<feature type="domain" description="Peptidase M1 alanyl aminopeptidase Ig-like fold" evidence="14">
    <location>
        <begin position="447"/>
        <end position="539"/>
    </location>
</feature>
<evidence type="ECO:0000256" key="6">
    <source>
        <dbReference type="ARBA" id="ARBA00022438"/>
    </source>
</evidence>
<dbReference type="InterPro" id="IPR027268">
    <property type="entry name" value="Peptidase_M4/M1_CTD_sf"/>
</dbReference>